<accession>A0A9P6H9C6</accession>
<protein>
    <submittedName>
        <fullName evidence="2">Uncharacterized protein</fullName>
    </submittedName>
</protein>
<gene>
    <name evidence="2" type="ORF">BJ322DRAFT_1023627</name>
</gene>
<reference evidence="2" key="2">
    <citation type="submission" date="2020-11" db="EMBL/GenBank/DDBJ databases">
        <authorList>
            <consortium name="DOE Joint Genome Institute"/>
            <person name="Kuo A."/>
            <person name="Miyauchi S."/>
            <person name="Kiss E."/>
            <person name="Drula E."/>
            <person name="Kohler A."/>
            <person name="Sanchez-Garcia M."/>
            <person name="Andreopoulos B."/>
            <person name="Barry K.W."/>
            <person name="Bonito G."/>
            <person name="Buee M."/>
            <person name="Carver A."/>
            <person name="Chen C."/>
            <person name="Cichocki N."/>
            <person name="Clum A."/>
            <person name="Culley D."/>
            <person name="Crous P.W."/>
            <person name="Fauchery L."/>
            <person name="Girlanda M."/>
            <person name="Hayes R."/>
            <person name="Keri Z."/>
            <person name="Labutti K."/>
            <person name="Lipzen A."/>
            <person name="Lombard V."/>
            <person name="Magnuson J."/>
            <person name="Maillard F."/>
            <person name="Morin E."/>
            <person name="Murat C."/>
            <person name="Nolan M."/>
            <person name="Ohm R."/>
            <person name="Pangilinan J."/>
            <person name="Pereira M."/>
            <person name="Perotto S."/>
            <person name="Peter M."/>
            <person name="Riley R."/>
            <person name="Sitrit Y."/>
            <person name="Stielow B."/>
            <person name="Szollosi G."/>
            <person name="Zifcakova L."/>
            <person name="Stursova M."/>
            <person name="Spatafora J.W."/>
            <person name="Tedersoo L."/>
            <person name="Vaario L.-M."/>
            <person name="Yamada A."/>
            <person name="Yan M."/>
            <person name="Wang P."/>
            <person name="Xu J."/>
            <person name="Bruns T."/>
            <person name="Baldrian P."/>
            <person name="Vilgalys R."/>
            <person name="Henrissat B."/>
            <person name="Grigoriev I.V."/>
            <person name="Hibbett D."/>
            <person name="Nagy L.G."/>
            <person name="Martin F.M."/>
        </authorList>
    </citation>
    <scope>NUCLEOTIDE SEQUENCE</scope>
    <source>
        <strain evidence="2">UH-Tt-Lm1</strain>
    </source>
</reference>
<proteinExistence type="predicted"/>
<dbReference type="Proteomes" id="UP000736335">
    <property type="component" value="Unassembled WGS sequence"/>
</dbReference>
<evidence type="ECO:0000313" key="3">
    <source>
        <dbReference type="Proteomes" id="UP000736335"/>
    </source>
</evidence>
<organism evidence="2 3">
    <name type="scientific">Thelephora terrestris</name>
    <dbReference type="NCBI Taxonomy" id="56493"/>
    <lineage>
        <taxon>Eukaryota</taxon>
        <taxon>Fungi</taxon>
        <taxon>Dikarya</taxon>
        <taxon>Basidiomycota</taxon>
        <taxon>Agaricomycotina</taxon>
        <taxon>Agaricomycetes</taxon>
        <taxon>Thelephorales</taxon>
        <taxon>Thelephoraceae</taxon>
        <taxon>Thelephora</taxon>
    </lineage>
</organism>
<feature type="compositionally biased region" description="Basic and acidic residues" evidence="1">
    <location>
        <begin position="324"/>
        <end position="338"/>
    </location>
</feature>
<feature type="region of interest" description="Disordered" evidence="1">
    <location>
        <begin position="292"/>
        <end position="409"/>
    </location>
</feature>
<name>A0A9P6H9C6_9AGAM</name>
<evidence type="ECO:0000256" key="1">
    <source>
        <dbReference type="SAM" id="MobiDB-lite"/>
    </source>
</evidence>
<dbReference type="EMBL" id="WIUZ02000015">
    <property type="protein sequence ID" value="KAF9780948.1"/>
    <property type="molecule type" value="Genomic_DNA"/>
</dbReference>
<keyword evidence="3" id="KW-1185">Reference proteome</keyword>
<feature type="compositionally biased region" description="Basic residues" evidence="1">
    <location>
        <begin position="310"/>
        <end position="323"/>
    </location>
</feature>
<evidence type="ECO:0000313" key="2">
    <source>
        <dbReference type="EMBL" id="KAF9780948.1"/>
    </source>
</evidence>
<dbReference type="AlphaFoldDB" id="A0A9P6H9C6"/>
<comment type="caution">
    <text evidence="2">The sequence shown here is derived from an EMBL/GenBank/DDBJ whole genome shotgun (WGS) entry which is preliminary data.</text>
</comment>
<sequence>MPDTTKLGSKVIITKQGSSAFPVGEKGSEAKQYETSAKPTFNSESEVIDTNVSLTPAASGPRSIMFRRLRCGRRGVWSECAGTASATQDNEAYRTNPPLAVRLRTNSEPSLVLMNTLSIGHSNIGNDGRPSKRCGALKVGFIPKPHTGWLSPQNEILCTFGILRCLTKRIDLEKLTWSDSRWRVRGRWLMSVEAISPPDPNHSEHIRSWHEDQIDVVASVGGGVEELEVDPEAAIDRTTLGERFFVGWGGIIQERWRLRKRIKVIRLQRHAQSANPVSSQIVARGLAVEGHGADVQARHRTRSTTPTKSKTVRRSCERRRKIQRSREADPRVVRDGGGRGRRLGGRRENLREMRIVNAHRGSPLPRTYRDERFPYTSSDPADDQAATPYSSLEAAREKGGAGVEFERVA</sequence>
<feature type="compositionally biased region" description="Basic and acidic residues" evidence="1">
    <location>
        <begin position="394"/>
        <end position="409"/>
    </location>
</feature>
<reference evidence="2" key="1">
    <citation type="journal article" date="2020" name="Nat. Commun.">
        <title>Large-scale genome sequencing of mycorrhizal fungi provides insights into the early evolution of symbiotic traits.</title>
        <authorList>
            <person name="Miyauchi S."/>
            <person name="Kiss E."/>
            <person name="Kuo A."/>
            <person name="Drula E."/>
            <person name="Kohler A."/>
            <person name="Sanchez-Garcia M."/>
            <person name="Morin E."/>
            <person name="Andreopoulos B."/>
            <person name="Barry K.W."/>
            <person name="Bonito G."/>
            <person name="Buee M."/>
            <person name="Carver A."/>
            <person name="Chen C."/>
            <person name="Cichocki N."/>
            <person name="Clum A."/>
            <person name="Culley D."/>
            <person name="Crous P.W."/>
            <person name="Fauchery L."/>
            <person name="Girlanda M."/>
            <person name="Hayes R.D."/>
            <person name="Keri Z."/>
            <person name="LaButti K."/>
            <person name="Lipzen A."/>
            <person name="Lombard V."/>
            <person name="Magnuson J."/>
            <person name="Maillard F."/>
            <person name="Murat C."/>
            <person name="Nolan M."/>
            <person name="Ohm R.A."/>
            <person name="Pangilinan J."/>
            <person name="Pereira M.F."/>
            <person name="Perotto S."/>
            <person name="Peter M."/>
            <person name="Pfister S."/>
            <person name="Riley R."/>
            <person name="Sitrit Y."/>
            <person name="Stielow J.B."/>
            <person name="Szollosi G."/>
            <person name="Zifcakova L."/>
            <person name="Stursova M."/>
            <person name="Spatafora J.W."/>
            <person name="Tedersoo L."/>
            <person name="Vaario L.M."/>
            <person name="Yamada A."/>
            <person name="Yan M."/>
            <person name="Wang P."/>
            <person name="Xu J."/>
            <person name="Bruns T."/>
            <person name="Baldrian P."/>
            <person name="Vilgalys R."/>
            <person name="Dunand C."/>
            <person name="Henrissat B."/>
            <person name="Grigoriev I.V."/>
            <person name="Hibbett D."/>
            <person name="Nagy L.G."/>
            <person name="Martin F.M."/>
        </authorList>
    </citation>
    <scope>NUCLEOTIDE SEQUENCE</scope>
    <source>
        <strain evidence="2">UH-Tt-Lm1</strain>
    </source>
</reference>
<feature type="compositionally biased region" description="Basic and acidic residues" evidence="1">
    <location>
        <begin position="345"/>
        <end position="354"/>
    </location>
</feature>